<dbReference type="EMBL" id="BMEC01000004">
    <property type="protein sequence ID" value="GGC31320.1"/>
    <property type="molecule type" value="Genomic_DNA"/>
</dbReference>
<feature type="signal peptide" evidence="1">
    <location>
        <begin position="1"/>
        <end position="19"/>
    </location>
</feature>
<keyword evidence="1" id="KW-0732">Signal</keyword>
<keyword evidence="3" id="KW-1185">Reference proteome</keyword>
<organism evidence="2 3">
    <name type="scientific">Marivirga lumbricoides</name>
    <dbReference type="NCBI Taxonomy" id="1046115"/>
    <lineage>
        <taxon>Bacteria</taxon>
        <taxon>Pseudomonadati</taxon>
        <taxon>Bacteroidota</taxon>
        <taxon>Cytophagia</taxon>
        <taxon>Cytophagales</taxon>
        <taxon>Marivirgaceae</taxon>
        <taxon>Marivirga</taxon>
    </lineage>
</organism>
<evidence type="ECO:0000313" key="2">
    <source>
        <dbReference type="EMBL" id="GGC31320.1"/>
    </source>
</evidence>
<name>A0ABQ1LXF9_9BACT</name>
<sequence>MKKLFLLAAMVFSLLSAKAQILKRSTVDEIKQGRVIVALKDDERLNEI</sequence>
<evidence type="ECO:0008006" key="4">
    <source>
        <dbReference type="Google" id="ProtNLM"/>
    </source>
</evidence>
<comment type="caution">
    <text evidence="2">The sequence shown here is derived from an EMBL/GenBank/DDBJ whole genome shotgun (WGS) entry which is preliminary data.</text>
</comment>
<gene>
    <name evidence="2" type="ORF">GCM10011506_15970</name>
</gene>
<evidence type="ECO:0000256" key="1">
    <source>
        <dbReference type="SAM" id="SignalP"/>
    </source>
</evidence>
<proteinExistence type="predicted"/>
<dbReference type="RefSeq" id="WP_188462083.1">
    <property type="nucleotide sequence ID" value="NZ_BAABHU010000004.1"/>
</dbReference>
<feature type="chain" id="PRO_5046769808" description="Peptidylprolyl isomerase" evidence="1">
    <location>
        <begin position="20"/>
        <end position="48"/>
    </location>
</feature>
<accession>A0ABQ1LXF9</accession>
<reference evidence="3" key="1">
    <citation type="journal article" date="2019" name="Int. J. Syst. Evol. Microbiol.">
        <title>The Global Catalogue of Microorganisms (GCM) 10K type strain sequencing project: providing services to taxonomists for standard genome sequencing and annotation.</title>
        <authorList>
            <consortium name="The Broad Institute Genomics Platform"/>
            <consortium name="The Broad Institute Genome Sequencing Center for Infectious Disease"/>
            <person name="Wu L."/>
            <person name="Ma J."/>
        </authorList>
    </citation>
    <scope>NUCLEOTIDE SEQUENCE [LARGE SCALE GENOMIC DNA]</scope>
    <source>
        <strain evidence="3">CGMCC 1.10832</strain>
    </source>
</reference>
<evidence type="ECO:0000313" key="3">
    <source>
        <dbReference type="Proteomes" id="UP000636010"/>
    </source>
</evidence>
<protein>
    <recommendedName>
        <fullName evidence="4">Peptidylprolyl isomerase</fullName>
    </recommendedName>
</protein>
<dbReference type="Proteomes" id="UP000636010">
    <property type="component" value="Unassembled WGS sequence"/>
</dbReference>